<sequence>MLSNGSCVSFNPDDDFGTSCSVLKIDRRSAEQAVLVRNATVQERNALIDGISGHFQQPPKSVEPVISACPRSQRVQKAHPVPKIETVRVRYGDTLADIASGHG</sequence>
<name>A0A8T0GY09_CERPU</name>
<evidence type="ECO:0000313" key="1">
    <source>
        <dbReference type="EMBL" id="KAG0563139.1"/>
    </source>
</evidence>
<dbReference type="AlphaFoldDB" id="A0A8T0GY09"/>
<reference evidence="1" key="1">
    <citation type="submission" date="2020-06" db="EMBL/GenBank/DDBJ databases">
        <title>WGS assembly of Ceratodon purpureus strain R40.</title>
        <authorList>
            <person name="Carey S.B."/>
            <person name="Jenkins J."/>
            <person name="Shu S."/>
            <person name="Lovell J.T."/>
            <person name="Sreedasyam A."/>
            <person name="Maumus F."/>
            <person name="Tiley G.P."/>
            <person name="Fernandez-Pozo N."/>
            <person name="Barry K."/>
            <person name="Chen C."/>
            <person name="Wang M."/>
            <person name="Lipzen A."/>
            <person name="Daum C."/>
            <person name="Saski C.A."/>
            <person name="Payton A.C."/>
            <person name="Mcbreen J.C."/>
            <person name="Conrad R.E."/>
            <person name="Kollar L.M."/>
            <person name="Olsson S."/>
            <person name="Huttunen S."/>
            <person name="Landis J.B."/>
            <person name="Wickett N.J."/>
            <person name="Johnson M.G."/>
            <person name="Rensing S.A."/>
            <person name="Grimwood J."/>
            <person name="Schmutz J."/>
            <person name="Mcdaniel S.F."/>
        </authorList>
    </citation>
    <scope>NUCLEOTIDE SEQUENCE</scope>
    <source>
        <strain evidence="1">R40</strain>
    </source>
</reference>
<evidence type="ECO:0008006" key="3">
    <source>
        <dbReference type="Google" id="ProtNLM"/>
    </source>
</evidence>
<protein>
    <recommendedName>
        <fullName evidence="3">LysM domain-containing protein</fullName>
    </recommendedName>
</protein>
<dbReference type="Proteomes" id="UP000822688">
    <property type="component" value="Chromosome 8"/>
</dbReference>
<proteinExistence type="predicted"/>
<evidence type="ECO:0000313" key="2">
    <source>
        <dbReference type="Proteomes" id="UP000822688"/>
    </source>
</evidence>
<comment type="caution">
    <text evidence="1">The sequence shown here is derived from an EMBL/GenBank/DDBJ whole genome shotgun (WGS) entry which is preliminary data.</text>
</comment>
<gene>
    <name evidence="1" type="ORF">KC19_8G007000</name>
</gene>
<organism evidence="1 2">
    <name type="scientific">Ceratodon purpureus</name>
    <name type="common">Fire moss</name>
    <name type="synonym">Dicranum purpureum</name>
    <dbReference type="NCBI Taxonomy" id="3225"/>
    <lineage>
        <taxon>Eukaryota</taxon>
        <taxon>Viridiplantae</taxon>
        <taxon>Streptophyta</taxon>
        <taxon>Embryophyta</taxon>
        <taxon>Bryophyta</taxon>
        <taxon>Bryophytina</taxon>
        <taxon>Bryopsida</taxon>
        <taxon>Dicranidae</taxon>
        <taxon>Pseudoditrichales</taxon>
        <taxon>Ditrichaceae</taxon>
        <taxon>Ceratodon</taxon>
    </lineage>
</organism>
<dbReference type="EMBL" id="CM026429">
    <property type="protein sequence ID" value="KAG0563139.1"/>
    <property type="molecule type" value="Genomic_DNA"/>
</dbReference>
<accession>A0A8T0GY09</accession>
<keyword evidence="2" id="KW-1185">Reference proteome</keyword>